<keyword evidence="7" id="KW-0552">Olfaction</keyword>
<evidence type="ECO:0000256" key="13">
    <source>
        <dbReference type="ARBA" id="ARBA00023224"/>
    </source>
</evidence>
<dbReference type="Ensembl" id="ENSLCNT00005004835.1">
    <property type="protein sequence ID" value="ENSLCNP00005004291.1"/>
    <property type="gene ID" value="ENSLCNG00005002904.1"/>
</dbReference>
<protein>
    <submittedName>
        <fullName evidence="16">Olfactory receptor 10H3-like</fullName>
    </submittedName>
</protein>
<evidence type="ECO:0000256" key="2">
    <source>
        <dbReference type="ARBA" id="ARBA00003929"/>
    </source>
</evidence>
<dbReference type="InterPro" id="IPR000276">
    <property type="entry name" value="GPCR_Rhodpsn"/>
</dbReference>
<dbReference type="PRINTS" id="PR00245">
    <property type="entry name" value="OLFACTORYR"/>
</dbReference>
<accession>A0A667FQ78</accession>
<dbReference type="SUPFAM" id="SSF81321">
    <property type="entry name" value="Family A G protein-coupled receptor-like"/>
    <property type="match status" value="1"/>
</dbReference>
<feature type="transmembrane region" description="Helical" evidence="14">
    <location>
        <begin position="134"/>
        <end position="155"/>
    </location>
</feature>
<evidence type="ECO:0000256" key="9">
    <source>
        <dbReference type="ARBA" id="ARBA00023040"/>
    </source>
</evidence>
<dbReference type="Proteomes" id="UP000472241">
    <property type="component" value="Unplaced"/>
</dbReference>
<feature type="domain" description="G-protein coupled receptors family 1 profile" evidence="15">
    <location>
        <begin position="73"/>
        <end position="323"/>
    </location>
</feature>
<evidence type="ECO:0000256" key="5">
    <source>
        <dbReference type="ARBA" id="ARBA00022606"/>
    </source>
</evidence>
<feature type="transmembrane region" description="Helical" evidence="14">
    <location>
        <begin position="232"/>
        <end position="259"/>
    </location>
</feature>
<dbReference type="AlphaFoldDB" id="A0A667FQ78"/>
<dbReference type="InterPro" id="IPR017452">
    <property type="entry name" value="GPCR_Rhodpsn_7TM"/>
</dbReference>
<comment type="function">
    <text evidence="1">Odorant receptor.</text>
</comment>
<evidence type="ECO:0000256" key="12">
    <source>
        <dbReference type="ARBA" id="ARBA00023170"/>
    </source>
</evidence>
<reference evidence="16" key="1">
    <citation type="submission" date="2025-08" db="UniProtKB">
        <authorList>
            <consortium name="Ensembl"/>
        </authorList>
    </citation>
    <scope>IDENTIFICATION</scope>
</reference>
<keyword evidence="4" id="KW-1003">Cell membrane</keyword>
<gene>
    <name evidence="16" type="primary">LOC115527904</name>
</gene>
<keyword evidence="17" id="KW-1185">Reference proteome</keyword>
<dbReference type="GO" id="GO:0005886">
    <property type="term" value="C:plasma membrane"/>
    <property type="evidence" value="ECO:0007669"/>
    <property type="project" value="UniProtKB-SubCell"/>
</dbReference>
<keyword evidence="13" id="KW-0807">Transducer</keyword>
<keyword evidence="8 14" id="KW-1133">Transmembrane helix</keyword>
<evidence type="ECO:0000256" key="4">
    <source>
        <dbReference type="ARBA" id="ARBA00022475"/>
    </source>
</evidence>
<keyword evidence="6 14" id="KW-0812">Transmembrane</keyword>
<feature type="transmembrane region" description="Helical" evidence="14">
    <location>
        <begin position="271"/>
        <end position="293"/>
    </location>
</feature>
<dbReference type="FunFam" id="1.20.1070.10:FF:000110">
    <property type="entry name" value="olfactory receptor 10H1-like"/>
    <property type="match status" value="1"/>
</dbReference>
<reference evidence="16" key="2">
    <citation type="submission" date="2025-09" db="UniProtKB">
        <authorList>
            <consortium name="Ensembl"/>
        </authorList>
    </citation>
    <scope>IDENTIFICATION</scope>
</reference>
<organism evidence="16 17">
    <name type="scientific">Lynx canadensis</name>
    <name type="common">Canada lynx</name>
    <name type="synonym">Felis canadensis</name>
    <dbReference type="NCBI Taxonomy" id="61383"/>
    <lineage>
        <taxon>Eukaryota</taxon>
        <taxon>Metazoa</taxon>
        <taxon>Chordata</taxon>
        <taxon>Craniata</taxon>
        <taxon>Vertebrata</taxon>
        <taxon>Euteleostomi</taxon>
        <taxon>Mammalia</taxon>
        <taxon>Eutheria</taxon>
        <taxon>Laurasiatheria</taxon>
        <taxon>Carnivora</taxon>
        <taxon>Feliformia</taxon>
        <taxon>Felidae</taxon>
        <taxon>Felinae</taxon>
        <taxon>Lynx</taxon>
    </lineage>
</organism>
<evidence type="ECO:0000256" key="6">
    <source>
        <dbReference type="ARBA" id="ARBA00022692"/>
    </source>
</evidence>
<proteinExistence type="predicted"/>
<evidence type="ECO:0000259" key="15">
    <source>
        <dbReference type="PROSITE" id="PS50262"/>
    </source>
</evidence>
<dbReference type="PRINTS" id="PR00237">
    <property type="entry name" value="GPCRRHODOPSN"/>
</dbReference>
<dbReference type="GO" id="GO:0004930">
    <property type="term" value="F:G protein-coupled receptor activity"/>
    <property type="evidence" value="ECO:0007669"/>
    <property type="project" value="UniProtKB-KW"/>
</dbReference>
<sequence>MIGFLTLNHLCYSWDKLCTFIPFLISPDAAPVPGQNYSMVTEFILVGFSNFPRHLLPTFFLLYLLMYLFTLLGNLLIMATVWSERSLHTPMYLFLCALSTSEILFTVAVTPRMLVDMLSTHRTITWTACASQMFFSFTFGFTHSFLLMIMGYDRYVAICHPLRYNVLMSNRGCARLVSWFWVGGSVMGIMLTLIVFHLTFCGSNVIHHFACHVLSLLKLACGKETSSVTLGVILVCVSALMGCLFLIVLSYVFIVAAILRIPSAEGRHKTFSTCVSHLTVVIVHYGFASIIYLKPKGPHSMDSNTLMATTYTVFTPFLSPIIFSLRNKELKNAIKKSFQRKFSPLSS</sequence>
<dbReference type="CDD" id="cd15225">
    <property type="entry name" value="7tmA_OR10A-like"/>
    <property type="match status" value="1"/>
</dbReference>
<evidence type="ECO:0000256" key="14">
    <source>
        <dbReference type="SAM" id="Phobius"/>
    </source>
</evidence>
<dbReference type="InterPro" id="IPR000725">
    <property type="entry name" value="Olfact_rcpt"/>
</dbReference>
<comment type="subcellular location">
    <subcellularLocation>
        <location evidence="3">Cell membrane</location>
        <topology evidence="3">Multi-pass membrane protein</topology>
    </subcellularLocation>
</comment>
<evidence type="ECO:0000256" key="7">
    <source>
        <dbReference type="ARBA" id="ARBA00022725"/>
    </source>
</evidence>
<evidence type="ECO:0000256" key="11">
    <source>
        <dbReference type="ARBA" id="ARBA00023157"/>
    </source>
</evidence>
<feature type="transmembrane region" description="Helical" evidence="14">
    <location>
        <begin position="60"/>
        <end position="79"/>
    </location>
</feature>
<keyword evidence="11" id="KW-1015">Disulfide bond</keyword>
<dbReference type="PROSITE" id="PS50262">
    <property type="entry name" value="G_PROTEIN_RECEP_F1_2"/>
    <property type="match status" value="1"/>
</dbReference>
<dbReference type="Pfam" id="PF13853">
    <property type="entry name" value="7tm_4"/>
    <property type="match status" value="1"/>
</dbReference>
<keyword evidence="9" id="KW-0297">G-protein coupled receptor</keyword>
<evidence type="ECO:0000313" key="17">
    <source>
        <dbReference type="Proteomes" id="UP000472241"/>
    </source>
</evidence>
<keyword evidence="12" id="KW-0675">Receptor</keyword>
<evidence type="ECO:0000256" key="10">
    <source>
        <dbReference type="ARBA" id="ARBA00023136"/>
    </source>
</evidence>
<dbReference type="PANTHER" id="PTHR26453">
    <property type="entry name" value="OLFACTORY RECEPTOR"/>
    <property type="match status" value="1"/>
</dbReference>
<evidence type="ECO:0000313" key="16">
    <source>
        <dbReference type="Ensembl" id="ENSLCNP00005004291.1"/>
    </source>
</evidence>
<name>A0A667FQ78_LYNCA</name>
<feature type="transmembrane region" description="Helical" evidence="14">
    <location>
        <begin position="91"/>
        <end position="114"/>
    </location>
</feature>
<dbReference type="Gene3D" id="1.20.1070.10">
    <property type="entry name" value="Rhodopsin 7-helix transmembrane proteins"/>
    <property type="match status" value="1"/>
</dbReference>
<feature type="transmembrane region" description="Helical" evidence="14">
    <location>
        <begin position="176"/>
        <end position="200"/>
    </location>
</feature>
<evidence type="ECO:0000256" key="3">
    <source>
        <dbReference type="ARBA" id="ARBA00004651"/>
    </source>
</evidence>
<feature type="transmembrane region" description="Helical" evidence="14">
    <location>
        <begin position="305"/>
        <end position="325"/>
    </location>
</feature>
<comment type="function">
    <text evidence="2">Putative odorant or sperm cell receptor.</text>
</comment>
<evidence type="ECO:0000256" key="1">
    <source>
        <dbReference type="ARBA" id="ARBA00002936"/>
    </source>
</evidence>
<keyword evidence="5" id="KW-0716">Sensory transduction</keyword>
<dbReference type="GO" id="GO:0004984">
    <property type="term" value="F:olfactory receptor activity"/>
    <property type="evidence" value="ECO:0007669"/>
    <property type="project" value="InterPro"/>
</dbReference>
<evidence type="ECO:0000256" key="8">
    <source>
        <dbReference type="ARBA" id="ARBA00022989"/>
    </source>
</evidence>
<keyword evidence="10 14" id="KW-0472">Membrane</keyword>